<evidence type="ECO:0008006" key="9">
    <source>
        <dbReference type="Google" id="ProtNLM"/>
    </source>
</evidence>
<feature type="region of interest" description="Disordered" evidence="5">
    <location>
        <begin position="205"/>
        <end position="224"/>
    </location>
</feature>
<sequence>MDFSDQPACIDLVDTISLRSTRFLVDYPNFMGDAAKVRMLELGLCRDHYRVHDPSLIGDDGSVPEELCKLKGVQSSLARMRGYLQMLQYLIAFPTNAVYGAPAFILLGGGSVVVPAMIMAMLTHASTDEFSVTIMVSELIGPAIGSILTAAIGPHLAFLATIPSYFLSLVVMYFIKDEEPQATDACGLEQGEGNGLLDADYASSSTARSSRDYQSSSRGASPNRKHSMMEAVRFLRDDVWGLLLRASVLTGLLSLMVHRVYRPLLEVTIQYVSVRFGWKLRTANILLSTQAGVQIPVLLFIMPLLYRFLLRRKGSTFSANLAQASYCLVLLILGTLGMALAPVVPLFITSFIVYTLGNAYSAILRSLLASLVPQENFGLLYTTMALFDGVTSLLAPIVFGLSFSWGIEKGGIFYIRESKEEEIEDGE</sequence>
<reference evidence="7" key="1">
    <citation type="submission" date="2022-11" db="EMBL/GenBank/DDBJ databases">
        <authorList>
            <person name="Scott C."/>
            <person name="Bruce N."/>
        </authorList>
    </citation>
    <scope>NUCLEOTIDE SEQUENCE</scope>
</reference>
<protein>
    <recommendedName>
        <fullName evidence="9">MFS transporter</fullName>
    </recommendedName>
</protein>
<dbReference type="GO" id="GO:0022857">
    <property type="term" value="F:transmembrane transporter activity"/>
    <property type="evidence" value="ECO:0007669"/>
    <property type="project" value="InterPro"/>
</dbReference>
<evidence type="ECO:0000256" key="3">
    <source>
        <dbReference type="ARBA" id="ARBA00022989"/>
    </source>
</evidence>
<dbReference type="GO" id="GO:0016020">
    <property type="term" value="C:membrane"/>
    <property type="evidence" value="ECO:0007669"/>
    <property type="project" value="UniProtKB-SubCell"/>
</dbReference>
<dbReference type="Proteomes" id="UP000838763">
    <property type="component" value="Unassembled WGS sequence"/>
</dbReference>
<dbReference type="AlphaFoldDB" id="A0A9P1H4K0"/>
<organism evidence="7 8">
    <name type="scientific">Parascedosporium putredinis</name>
    <dbReference type="NCBI Taxonomy" id="1442378"/>
    <lineage>
        <taxon>Eukaryota</taxon>
        <taxon>Fungi</taxon>
        <taxon>Dikarya</taxon>
        <taxon>Ascomycota</taxon>
        <taxon>Pezizomycotina</taxon>
        <taxon>Sordariomycetes</taxon>
        <taxon>Hypocreomycetidae</taxon>
        <taxon>Microascales</taxon>
        <taxon>Microascaceae</taxon>
        <taxon>Parascedosporium</taxon>
    </lineage>
</organism>
<evidence type="ECO:0000256" key="2">
    <source>
        <dbReference type="ARBA" id="ARBA00022692"/>
    </source>
</evidence>
<evidence type="ECO:0000256" key="4">
    <source>
        <dbReference type="ARBA" id="ARBA00023136"/>
    </source>
</evidence>
<feature type="transmembrane region" description="Helical" evidence="6">
    <location>
        <begin position="377"/>
        <end position="399"/>
    </location>
</feature>
<proteinExistence type="predicted"/>
<dbReference type="PANTHER" id="PTHR23507">
    <property type="entry name" value="ZGC:174356"/>
    <property type="match status" value="1"/>
</dbReference>
<evidence type="ECO:0000256" key="5">
    <source>
        <dbReference type="SAM" id="MobiDB-lite"/>
    </source>
</evidence>
<evidence type="ECO:0000313" key="8">
    <source>
        <dbReference type="Proteomes" id="UP000838763"/>
    </source>
</evidence>
<dbReference type="SUPFAM" id="SSF103473">
    <property type="entry name" value="MFS general substrate transporter"/>
    <property type="match status" value="1"/>
</dbReference>
<feature type="transmembrane region" description="Helical" evidence="6">
    <location>
        <begin position="327"/>
        <end position="357"/>
    </location>
</feature>
<accession>A0A9P1H4K0</accession>
<dbReference type="Pfam" id="PF07690">
    <property type="entry name" value="MFS_1"/>
    <property type="match status" value="1"/>
</dbReference>
<dbReference type="EMBL" id="CALLCH030000013">
    <property type="protein sequence ID" value="CAI4215796.1"/>
    <property type="molecule type" value="Genomic_DNA"/>
</dbReference>
<dbReference type="InterPro" id="IPR011701">
    <property type="entry name" value="MFS"/>
</dbReference>
<feature type="transmembrane region" description="Helical" evidence="6">
    <location>
        <begin position="97"/>
        <end position="118"/>
    </location>
</feature>
<evidence type="ECO:0000256" key="6">
    <source>
        <dbReference type="SAM" id="Phobius"/>
    </source>
</evidence>
<comment type="caution">
    <text evidence="7">The sequence shown here is derived from an EMBL/GenBank/DDBJ whole genome shotgun (WGS) entry which is preliminary data.</text>
</comment>
<dbReference type="Gene3D" id="1.20.1250.20">
    <property type="entry name" value="MFS general substrate transporter like domains"/>
    <property type="match status" value="1"/>
</dbReference>
<feature type="transmembrane region" description="Helical" evidence="6">
    <location>
        <begin position="130"/>
        <end position="150"/>
    </location>
</feature>
<comment type="subcellular location">
    <subcellularLocation>
        <location evidence="1">Membrane</location>
        <topology evidence="1">Multi-pass membrane protein</topology>
    </subcellularLocation>
</comment>
<dbReference type="InterPro" id="IPR036259">
    <property type="entry name" value="MFS_trans_sf"/>
</dbReference>
<keyword evidence="3 6" id="KW-1133">Transmembrane helix</keyword>
<keyword evidence="2 6" id="KW-0812">Transmembrane</keyword>
<evidence type="ECO:0000256" key="1">
    <source>
        <dbReference type="ARBA" id="ARBA00004141"/>
    </source>
</evidence>
<feature type="transmembrane region" description="Helical" evidence="6">
    <location>
        <begin position="156"/>
        <end position="175"/>
    </location>
</feature>
<feature type="compositionally biased region" description="Polar residues" evidence="5">
    <location>
        <begin position="205"/>
        <end position="220"/>
    </location>
</feature>
<feature type="transmembrane region" description="Helical" evidence="6">
    <location>
        <begin position="285"/>
        <end position="306"/>
    </location>
</feature>
<keyword evidence="4 6" id="KW-0472">Membrane</keyword>
<feature type="transmembrane region" description="Helical" evidence="6">
    <location>
        <begin position="242"/>
        <end position="261"/>
    </location>
</feature>
<evidence type="ECO:0000313" key="7">
    <source>
        <dbReference type="EMBL" id="CAI4215796.1"/>
    </source>
</evidence>
<gene>
    <name evidence="7" type="ORF">PPNO1_LOCUS5472</name>
</gene>
<name>A0A9P1H4K0_9PEZI</name>
<keyword evidence="8" id="KW-1185">Reference proteome</keyword>
<dbReference type="OrthoDB" id="194139at2759"/>
<dbReference type="PANTHER" id="PTHR23507:SF1">
    <property type="entry name" value="FI18259P1-RELATED"/>
    <property type="match status" value="1"/>
</dbReference>